<dbReference type="SUPFAM" id="SSF74982">
    <property type="entry name" value="Small protein B (SmpB)"/>
    <property type="match status" value="1"/>
</dbReference>
<name>A0A1F6C5I6_9BACT</name>
<evidence type="ECO:0000256" key="1">
    <source>
        <dbReference type="ARBA" id="ARBA00022490"/>
    </source>
</evidence>
<dbReference type="GO" id="GO:0003723">
    <property type="term" value="F:RNA binding"/>
    <property type="evidence" value="ECO:0007669"/>
    <property type="project" value="UniProtKB-UniRule"/>
</dbReference>
<dbReference type="InterPro" id="IPR023620">
    <property type="entry name" value="SmpB"/>
</dbReference>
<dbReference type="CDD" id="cd09294">
    <property type="entry name" value="SmpB"/>
    <property type="match status" value="1"/>
</dbReference>
<dbReference type="AlphaFoldDB" id="A0A1F6C5I6"/>
<comment type="similarity">
    <text evidence="3">Belongs to the SmpB family.</text>
</comment>
<organism evidence="5 6">
    <name type="scientific">Candidatus Kaiserbacteria bacterium RIFCSPHIGHO2_01_FULL_48_10</name>
    <dbReference type="NCBI Taxonomy" id="1798476"/>
    <lineage>
        <taxon>Bacteria</taxon>
        <taxon>Candidatus Kaiseribacteriota</taxon>
    </lineage>
</organism>
<dbReference type="PANTHER" id="PTHR30308">
    <property type="entry name" value="TMRNA-BINDING COMPONENT OF TRANS-TRANSLATION TAGGING COMPLEX"/>
    <property type="match status" value="1"/>
</dbReference>
<dbReference type="GO" id="GO:0005829">
    <property type="term" value="C:cytosol"/>
    <property type="evidence" value="ECO:0007669"/>
    <property type="project" value="TreeGrafter"/>
</dbReference>
<comment type="subcellular location">
    <subcellularLocation>
        <location evidence="3">Cytoplasm</location>
    </subcellularLocation>
    <text evidence="3">The tmRNA-SmpB complex associates with stalled 70S ribosomes.</text>
</comment>
<dbReference type="NCBIfam" id="TIGR00086">
    <property type="entry name" value="smpB"/>
    <property type="match status" value="1"/>
</dbReference>
<proteinExistence type="inferred from homology"/>
<reference evidence="5 6" key="1">
    <citation type="journal article" date="2016" name="Nat. Commun.">
        <title>Thousands of microbial genomes shed light on interconnected biogeochemical processes in an aquifer system.</title>
        <authorList>
            <person name="Anantharaman K."/>
            <person name="Brown C.T."/>
            <person name="Hug L.A."/>
            <person name="Sharon I."/>
            <person name="Castelle C.J."/>
            <person name="Probst A.J."/>
            <person name="Thomas B.C."/>
            <person name="Singh A."/>
            <person name="Wilkins M.J."/>
            <person name="Karaoz U."/>
            <person name="Brodie E.L."/>
            <person name="Williams K.H."/>
            <person name="Hubbard S.S."/>
            <person name="Banfield J.F."/>
        </authorList>
    </citation>
    <scope>NUCLEOTIDE SEQUENCE [LARGE SCALE GENOMIC DNA]</scope>
</reference>
<dbReference type="Proteomes" id="UP000178249">
    <property type="component" value="Unassembled WGS sequence"/>
</dbReference>
<feature type="compositionally biased region" description="Basic and acidic residues" evidence="4">
    <location>
        <begin position="128"/>
        <end position="139"/>
    </location>
</feature>
<dbReference type="PANTHER" id="PTHR30308:SF2">
    <property type="entry name" value="SSRA-BINDING PROTEIN"/>
    <property type="match status" value="1"/>
</dbReference>
<dbReference type="GO" id="GO:0070929">
    <property type="term" value="P:trans-translation"/>
    <property type="evidence" value="ECO:0007669"/>
    <property type="project" value="UniProtKB-UniRule"/>
</dbReference>
<dbReference type="EMBL" id="MFKP01000009">
    <property type="protein sequence ID" value="OGG44425.1"/>
    <property type="molecule type" value="Genomic_DNA"/>
</dbReference>
<dbReference type="NCBIfam" id="NF003843">
    <property type="entry name" value="PRK05422.1"/>
    <property type="match status" value="1"/>
</dbReference>
<dbReference type="InterPro" id="IPR000037">
    <property type="entry name" value="SsrA-bd_prot"/>
</dbReference>
<dbReference type="InterPro" id="IPR020081">
    <property type="entry name" value="SsrA-bd_prot_CS"/>
</dbReference>
<feature type="region of interest" description="Disordered" evidence="4">
    <location>
        <begin position="123"/>
        <end position="149"/>
    </location>
</feature>
<evidence type="ECO:0000256" key="3">
    <source>
        <dbReference type="HAMAP-Rule" id="MF_00023"/>
    </source>
</evidence>
<comment type="function">
    <text evidence="3">Required for rescue of stalled ribosomes mediated by trans-translation. Binds to transfer-messenger RNA (tmRNA), required for stable association of tmRNA with ribosomes. tmRNA and SmpB together mimic tRNA shape, replacing the anticodon stem-loop with SmpB. tmRNA is encoded by the ssrA gene; the 2 termini fold to resemble tRNA(Ala) and it encodes a 'tag peptide', a short internal open reading frame. During trans-translation Ala-aminoacylated tmRNA acts like a tRNA, entering the A-site of stalled ribosomes, displacing the stalled mRNA. The ribosome then switches to translate the ORF on the tmRNA; the nascent peptide is terminated with the 'tag peptide' encoded by the tmRNA and targeted for degradation. The ribosome is freed to recommence translation, which seems to be the essential function of trans-translation.</text>
</comment>
<dbReference type="Pfam" id="PF01668">
    <property type="entry name" value="SmpB"/>
    <property type="match status" value="1"/>
</dbReference>
<dbReference type="Gene3D" id="2.40.280.10">
    <property type="match status" value="1"/>
</dbReference>
<protein>
    <recommendedName>
        <fullName evidence="3">SsrA-binding protein</fullName>
    </recommendedName>
    <alternativeName>
        <fullName evidence="3">Small protein B</fullName>
    </alternativeName>
</protein>
<accession>A0A1F6C5I6</accession>
<gene>
    <name evidence="3" type="primary">smpB</name>
    <name evidence="5" type="ORF">A2841_00425</name>
</gene>
<dbReference type="HAMAP" id="MF_00023">
    <property type="entry name" value="SmpB"/>
    <property type="match status" value="1"/>
</dbReference>
<sequence>MKPILENKKVRMEYEILERMEAGISLTGFEVKALRAGKGMLLGARILVRGGEAYLVGATIPPYQERNTPTNYDPERSRRLLLSKKEIDELAGSEGQKGLTIVPLMVYNKNNRLKLEIAVARHKKKHDKREALKERDSKRAIQRSLKNQD</sequence>
<evidence type="ECO:0000256" key="2">
    <source>
        <dbReference type="ARBA" id="ARBA00022884"/>
    </source>
</evidence>
<comment type="caution">
    <text evidence="5">The sequence shown here is derived from an EMBL/GenBank/DDBJ whole genome shotgun (WGS) entry which is preliminary data.</text>
</comment>
<keyword evidence="2 3" id="KW-0694">RNA-binding</keyword>
<evidence type="ECO:0000313" key="6">
    <source>
        <dbReference type="Proteomes" id="UP000178249"/>
    </source>
</evidence>
<dbReference type="PROSITE" id="PS01317">
    <property type="entry name" value="SSRP"/>
    <property type="match status" value="1"/>
</dbReference>
<keyword evidence="1 3" id="KW-0963">Cytoplasm</keyword>
<evidence type="ECO:0000313" key="5">
    <source>
        <dbReference type="EMBL" id="OGG44425.1"/>
    </source>
</evidence>
<dbReference type="GO" id="GO:0070930">
    <property type="term" value="P:trans-translation-dependent protein tagging"/>
    <property type="evidence" value="ECO:0007669"/>
    <property type="project" value="TreeGrafter"/>
</dbReference>
<evidence type="ECO:0000256" key="4">
    <source>
        <dbReference type="SAM" id="MobiDB-lite"/>
    </source>
</evidence>